<evidence type="ECO:0000256" key="1">
    <source>
        <dbReference type="SAM" id="MobiDB-lite"/>
    </source>
</evidence>
<organism evidence="2 3">
    <name type="scientific">Trichinella patagoniensis</name>
    <dbReference type="NCBI Taxonomy" id="990121"/>
    <lineage>
        <taxon>Eukaryota</taxon>
        <taxon>Metazoa</taxon>
        <taxon>Ecdysozoa</taxon>
        <taxon>Nematoda</taxon>
        <taxon>Enoplea</taxon>
        <taxon>Dorylaimia</taxon>
        <taxon>Trichinellida</taxon>
        <taxon>Trichinellidae</taxon>
        <taxon>Trichinella</taxon>
    </lineage>
</organism>
<accession>A0A0V0Z799</accession>
<sequence>MHAVDLQVQCNVVYAYKFLPHNNEKDKNIQVKGKEALRMEDWLASQAIPDTCPDGSTSPDMSGSAEFLLSC</sequence>
<feature type="region of interest" description="Disordered" evidence="1">
    <location>
        <begin position="49"/>
        <end position="71"/>
    </location>
</feature>
<evidence type="ECO:0000313" key="2">
    <source>
        <dbReference type="EMBL" id="KRY08340.1"/>
    </source>
</evidence>
<dbReference type="EMBL" id="JYDQ01000342">
    <property type="protein sequence ID" value="KRY08340.1"/>
    <property type="molecule type" value="Genomic_DNA"/>
</dbReference>
<keyword evidence="3" id="KW-1185">Reference proteome</keyword>
<name>A0A0V0Z799_9BILA</name>
<dbReference type="Proteomes" id="UP000054783">
    <property type="component" value="Unassembled WGS sequence"/>
</dbReference>
<comment type="caution">
    <text evidence="2">The sequence shown here is derived from an EMBL/GenBank/DDBJ whole genome shotgun (WGS) entry which is preliminary data.</text>
</comment>
<dbReference type="AlphaFoldDB" id="A0A0V0Z799"/>
<proteinExistence type="predicted"/>
<gene>
    <name evidence="2" type="ORF">T12_305</name>
</gene>
<protein>
    <submittedName>
        <fullName evidence="2">Uncharacterized protein</fullName>
    </submittedName>
</protein>
<evidence type="ECO:0000313" key="3">
    <source>
        <dbReference type="Proteomes" id="UP000054783"/>
    </source>
</evidence>
<reference evidence="2 3" key="1">
    <citation type="submission" date="2015-01" db="EMBL/GenBank/DDBJ databases">
        <title>Evolution of Trichinella species and genotypes.</title>
        <authorList>
            <person name="Korhonen P.K."/>
            <person name="Edoardo P."/>
            <person name="Giuseppe L.R."/>
            <person name="Gasser R.B."/>
        </authorList>
    </citation>
    <scope>NUCLEOTIDE SEQUENCE [LARGE SCALE GENOMIC DNA]</scope>
    <source>
        <strain evidence="2">ISS2496</strain>
    </source>
</reference>